<feature type="domain" description="G-protein coupled receptors family 1 profile" evidence="14">
    <location>
        <begin position="155"/>
        <end position="231"/>
    </location>
</feature>
<keyword evidence="4 13" id="KW-0812">Transmembrane</keyword>
<keyword evidence="8" id="KW-0297">G-protein coupled receptor</keyword>
<keyword evidence="2" id="KW-0600">Photoreceptor protein</keyword>
<keyword evidence="10" id="KW-0675">Receptor</keyword>
<dbReference type="PROSITE" id="PS50262">
    <property type="entry name" value="G_PROTEIN_RECEP_F1_2"/>
    <property type="match status" value="2"/>
</dbReference>
<keyword evidence="5" id="KW-0681">Retinal protein</keyword>
<accession>A0AAD6AJX8</accession>
<keyword evidence="16" id="KW-1185">Reference proteome</keyword>
<dbReference type="SUPFAM" id="SSF81321">
    <property type="entry name" value="Family A G protein-coupled receptor-like"/>
    <property type="match status" value="1"/>
</dbReference>
<gene>
    <name evidence="15" type="ORF">JOQ06_014555</name>
</gene>
<feature type="transmembrane region" description="Helical" evidence="13">
    <location>
        <begin position="217"/>
        <end position="233"/>
    </location>
</feature>
<comment type="subcellular location">
    <subcellularLocation>
        <location evidence="1">Membrane</location>
        <topology evidence="1">Multi-pass membrane protein</topology>
    </subcellularLocation>
</comment>
<feature type="transmembrane region" description="Helical" evidence="13">
    <location>
        <begin position="81"/>
        <end position="104"/>
    </location>
</feature>
<feature type="transmembrane region" description="Helical" evidence="13">
    <location>
        <begin position="171"/>
        <end position="196"/>
    </location>
</feature>
<dbReference type="Proteomes" id="UP001219934">
    <property type="component" value="Unassembled WGS sequence"/>
</dbReference>
<dbReference type="GO" id="GO:0004930">
    <property type="term" value="F:G protein-coupled receptor activity"/>
    <property type="evidence" value="ECO:0007669"/>
    <property type="project" value="UniProtKB-KW"/>
</dbReference>
<keyword evidence="6 13" id="KW-1133">Transmembrane helix</keyword>
<feature type="transmembrane region" description="Helical" evidence="13">
    <location>
        <begin position="42"/>
        <end position="69"/>
    </location>
</feature>
<evidence type="ECO:0000256" key="12">
    <source>
        <dbReference type="SAM" id="MobiDB-lite"/>
    </source>
</evidence>
<comment type="caution">
    <text evidence="15">The sequence shown here is derived from an EMBL/GenBank/DDBJ whole genome shotgun (WGS) entry which is preliminary data.</text>
</comment>
<dbReference type="GO" id="GO:0007602">
    <property type="term" value="P:phototransduction"/>
    <property type="evidence" value="ECO:0007669"/>
    <property type="project" value="UniProtKB-KW"/>
</dbReference>
<dbReference type="PRINTS" id="PR00237">
    <property type="entry name" value="GPCRRHODOPSN"/>
</dbReference>
<dbReference type="GO" id="GO:0009881">
    <property type="term" value="F:photoreceptor activity"/>
    <property type="evidence" value="ECO:0007669"/>
    <property type="project" value="UniProtKB-KW"/>
</dbReference>
<evidence type="ECO:0000256" key="2">
    <source>
        <dbReference type="ARBA" id="ARBA00022543"/>
    </source>
</evidence>
<feature type="domain" description="G-protein coupled receptors family 1 profile" evidence="14">
    <location>
        <begin position="60"/>
        <end position="148"/>
    </location>
</feature>
<feature type="compositionally biased region" description="Low complexity" evidence="12">
    <location>
        <begin position="288"/>
        <end position="302"/>
    </location>
</feature>
<evidence type="ECO:0000313" key="16">
    <source>
        <dbReference type="Proteomes" id="UP001219934"/>
    </source>
</evidence>
<dbReference type="AlphaFoldDB" id="A0AAD6AJX8"/>
<evidence type="ECO:0000256" key="5">
    <source>
        <dbReference type="ARBA" id="ARBA00022925"/>
    </source>
</evidence>
<keyword evidence="7" id="KW-0157">Chromophore</keyword>
<organism evidence="15 16">
    <name type="scientific">Pogonophryne albipinna</name>
    <dbReference type="NCBI Taxonomy" id="1090488"/>
    <lineage>
        <taxon>Eukaryota</taxon>
        <taxon>Metazoa</taxon>
        <taxon>Chordata</taxon>
        <taxon>Craniata</taxon>
        <taxon>Vertebrata</taxon>
        <taxon>Euteleostomi</taxon>
        <taxon>Actinopterygii</taxon>
        <taxon>Neopterygii</taxon>
        <taxon>Teleostei</taxon>
        <taxon>Neoteleostei</taxon>
        <taxon>Acanthomorphata</taxon>
        <taxon>Eupercaria</taxon>
        <taxon>Perciformes</taxon>
        <taxon>Notothenioidei</taxon>
        <taxon>Pogonophryne</taxon>
    </lineage>
</organism>
<evidence type="ECO:0000256" key="11">
    <source>
        <dbReference type="ARBA" id="ARBA00023224"/>
    </source>
</evidence>
<dbReference type="PROSITE" id="PS00238">
    <property type="entry name" value="OPSIN"/>
    <property type="match status" value="1"/>
</dbReference>
<dbReference type="Pfam" id="PF00001">
    <property type="entry name" value="7tm_1"/>
    <property type="match status" value="2"/>
</dbReference>
<dbReference type="InterPro" id="IPR027430">
    <property type="entry name" value="Retinal_BS"/>
</dbReference>
<keyword evidence="11" id="KW-0807">Transducer</keyword>
<dbReference type="InterPro" id="IPR000276">
    <property type="entry name" value="GPCR_Rhodpsn"/>
</dbReference>
<evidence type="ECO:0000256" key="4">
    <source>
        <dbReference type="ARBA" id="ARBA00022692"/>
    </source>
</evidence>
<name>A0AAD6AJX8_9TELE</name>
<evidence type="ECO:0000256" key="3">
    <source>
        <dbReference type="ARBA" id="ARBA00022606"/>
    </source>
</evidence>
<feature type="transmembrane region" description="Helical" evidence="13">
    <location>
        <begin position="245"/>
        <end position="265"/>
    </location>
</feature>
<evidence type="ECO:0000256" key="1">
    <source>
        <dbReference type="ARBA" id="ARBA00004141"/>
    </source>
</evidence>
<sequence>MKHGRDVELPEDFWIPIPLETNNITSLSPFLVPQDHLASSGVYYAMALYMLFIFIVGTFINALTVTCTIQNKKLRSHLNYILMNLAVSNLLVSCVDSLTAFLSFANKYFILGPLACKIEGFIATLGGMVSRSLAVVAFERWLVICKPLEGLQYSCGPDWYTTNNKYNNESYIMFLFGFCFAVPLATIVFCYSQLLITLKMAVKAQAESASTQKAEREVTRMVVIMVFGFLVWGKRGQTFDLRLASVPSVFSKSSAIYNPVIYVFLNKQFRTCMMKMLGMGGGDDDESSSTTSVTEVSKVGPA</sequence>
<dbReference type="EMBL" id="JAPTMU010000019">
    <property type="protein sequence ID" value="KAJ4926809.1"/>
    <property type="molecule type" value="Genomic_DNA"/>
</dbReference>
<dbReference type="PANTHER" id="PTHR24240">
    <property type="entry name" value="OPSIN"/>
    <property type="match status" value="1"/>
</dbReference>
<feature type="region of interest" description="Disordered" evidence="12">
    <location>
        <begin position="281"/>
        <end position="302"/>
    </location>
</feature>
<dbReference type="InterPro" id="IPR017452">
    <property type="entry name" value="GPCR_Rhodpsn_7TM"/>
</dbReference>
<evidence type="ECO:0000256" key="8">
    <source>
        <dbReference type="ARBA" id="ARBA00023040"/>
    </source>
</evidence>
<evidence type="ECO:0000256" key="6">
    <source>
        <dbReference type="ARBA" id="ARBA00022989"/>
    </source>
</evidence>
<keyword evidence="9 13" id="KW-0472">Membrane</keyword>
<dbReference type="InterPro" id="IPR050125">
    <property type="entry name" value="GPCR_opsins"/>
</dbReference>
<dbReference type="GO" id="GO:0016020">
    <property type="term" value="C:membrane"/>
    <property type="evidence" value="ECO:0007669"/>
    <property type="project" value="UniProtKB-SubCell"/>
</dbReference>
<proteinExistence type="predicted"/>
<evidence type="ECO:0000256" key="10">
    <source>
        <dbReference type="ARBA" id="ARBA00023170"/>
    </source>
</evidence>
<evidence type="ECO:0000256" key="13">
    <source>
        <dbReference type="SAM" id="Phobius"/>
    </source>
</evidence>
<evidence type="ECO:0000256" key="7">
    <source>
        <dbReference type="ARBA" id="ARBA00022991"/>
    </source>
</evidence>
<dbReference type="Gene3D" id="1.20.1070.10">
    <property type="entry name" value="Rhodopsin 7-helix transmembrane proteins"/>
    <property type="match status" value="2"/>
</dbReference>
<protein>
    <recommendedName>
        <fullName evidence="14">G-protein coupled receptors family 1 profile domain-containing protein</fullName>
    </recommendedName>
</protein>
<evidence type="ECO:0000313" key="15">
    <source>
        <dbReference type="EMBL" id="KAJ4926809.1"/>
    </source>
</evidence>
<keyword evidence="3" id="KW-0716">Sensory transduction</keyword>
<evidence type="ECO:0000256" key="9">
    <source>
        <dbReference type="ARBA" id="ARBA00023136"/>
    </source>
</evidence>
<reference evidence="15" key="1">
    <citation type="submission" date="2022-11" db="EMBL/GenBank/DDBJ databases">
        <title>Chromosome-level genome of Pogonophryne albipinna.</title>
        <authorList>
            <person name="Jo E."/>
        </authorList>
    </citation>
    <scope>NUCLEOTIDE SEQUENCE</scope>
    <source>
        <strain evidence="15">SGF0006</strain>
        <tissue evidence="15">Muscle</tissue>
    </source>
</reference>
<evidence type="ECO:0000259" key="14">
    <source>
        <dbReference type="PROSITE" id="PS50262"/>
    </source>
</evidence>